<protein>
    <submittedName>
        <fullName evidence="2">Uncharacterized protein</fullName>
    </submittedName>
</protein>
<accession>A0A150LW38</accession>
<evidence type="ECO:0000256" key="1">
    <source>
        <dbReference type="SAM" id="MobiDB-lite"/>
    </source>
</evidence>
<evidence type="ECO:0000313" key="3">
    <source>
        <dbReference type="Proteomes" id="UP000075455"/>
    </source>
</evidence>
<gene>
    <name evidence="2" type="ORF">B4119_1867</name>
</gene>
<dbReference type="AlphaFoldDB" id="A0A150LW38"/>
<organism evidence="2 3">
    <name type="scientific">Saccharococcus caldoxylosilyticus</name>
    <dbReference type="NCBI Taxonomy" id="81408"/>
    <lineage>
        <taxon>Bacteria</taxon>
        <taxon>Bacillati</taxon>
        <taxon>Bacillota</taxon>
        <taxon>Bacilli</taxon>
        <taxon>Bacillales</taxon>
        <taxon>Anoxybacillaceae</taxon>
        <taxon>Saccharococcus</taxon>
    </lineage>
</organism>
<reference evidence="2 3" key="1">
    <citation type="submission" date="2016-01" db="EMBL/GenBank/DDBJ databases">
        <title>Draft Genome Sequences of Seven Thermophilic Sporeformers Isolated from Foods.</title>
        <authorList>
            <person name="Berendsen E.M."/>
            <person name="Wells-Bennik M.H."/>
            <person name="Krawcyk A.O."/>
            <person name="De Jong A."/>
            <person name="Holsappel S."/>
            <person name="Eijlander R.T."/>
            <person name="Kuipers O.P."/>
        </authorList>
    </citation>
    <scope>NUCLEOTIDE SEQUENCE [LARGE SCALE GENOMIC DNA]</scope>
    <source>
        <strain evidence="2 3">B4119</strain>
    </source>
</reference>
<dbReference type="Proteomes" id="UP000075455">
    <property type="component" value="Unassembled WGS sequence"/>
</dbReference>
<evidence type="ECO:0000313" key="2">
    <source>
        <dbReference type="EMBL" id="KYD16453.1"/>
    </source>
</evidence>
<comment type="caution">
    <text evidence="2">The sequence shown here is derived from an EMBL/GenBank/DDBJ whole genome shotgun (WGS) entry which is preliminary data.</text>
</comment>
<name>A0A150LW38_9BACL</name>
<dbReference type="EMBL" id="LQYS01000032">
    <property type="protein sequence ID" value="KYD16453.1"/>
    <property type="molecule type" value="Genomic_DNA"/>
</dbReference>
<sequence length="55" mass="6052">MISEVQNGFISRKGTTGQQGCSGGERQTSKTWVLFYSFGLVWILCPDPAAIIERS</sequence>
<proteinExistence type="predicted"/>
<feature type="region of interest" description="Disordered" evidence="1">
    <location>
        <begin position="1"/>
        <end position="25"/>
    </location>
</feature>